<feature type="domain" description="Major facilitator superfamily (MFS) profile" evidence="4">
    <location>
        <begin position="55"/>
        <end position="438"/>
    </location>
</feature>
<proteinExistence type="predicted"/>
<reference evidence="6" key="2">
    <citation type="submission" date="2015-01" db="EMBL/GenBank/DDBJ databases">
        <title>Evolutionary Origins and Diversification of the Mycorrhizal Mutualists.</title>
        <authorList>
            <consortium name="DOE Joint Genome Institute"/>
            <consortium name="Mycorrhizal Genomics Consortium"/>
            <person name="Kohler A."/>
            <person name="Kuo A."/>
            <person name="Nagy L.G."/>
            <person name="Floudas D."/>
            <person name="Copeland A."/>
            <person name="Barry K.W."/>
            <person name="Cichocki N."/>
            <person name="Veneault-Fourrey C."/>
            <person name="LaButti K."/>
            <person name="Lindquist E.A."/>
            <person name="Lipzen A."/>
            <person name="Lundell T."/>
            <person name="Morin E."/>
            <person name="Murat C."/>
            <person name="Riley R."/>
            <person name="Ohm R."/>
            <person name="Sun H."/>
            <person name="Tunlid A."/>
            <person name="Henrissat B."/>
            <person name="Grigoriev I.V."/>
            <person name="Hibbett D.S."/>
            <person name="Martin F."/>
        </authorList>
    </citation>
    <scope>NUCLEOTIDE SEQUENCE [LARGE SCALE GENOMIC DNA]</scope>
    <source>
        <strain evidence="6">UH-Slu-Lm8-n1</strain>
    </source>
</reference>
<comment type="subcellular location">
    <subcellularLocation>
        <location evidence="1">Membrane</location>
        <topology evidence="1">Multi-pass membrane protein</topology>
    </subcellularLocation>
</comment>
<organism evidence="5 6">
    <name type="scientific">Suillus luteus UH-Slu-Lm8-n1</name>
    <dbReference type="NCBI Taxonomy" id="930992"/>
    <lineage>
        <taxon>Eukaryota</taxon>
        <taxon>Fungi</taxon>
        <taxon>Dikarya</taxon>
        <taxon>Basidiomycota</taxon>
        <taxon>Agaricomycotina</taxon>
        <taxon>Agaricomycetes</taxon>
        <taxon>Agaricomycetidae</taxon>
        <taxon>Boletales</taxon>
        <taxon>Suillineae</taxon>
        <taxon>Suillaceae</taxon>
        <taxon>Suillus</taxon>
    </lineage>
</organism>
<protein>
    <recommendedName>
        <fullName evidence="4">Major facilitator superfamily (MFS) profile domain-containing protein</fullName>
    </recommendedName>
</protein>
<dbReference type="InParanoid" id="A0A0D0B4E2"/>
<dbReference type="Proteomes" id="UP000054485">
    <property type="component" value="Unassembled WGS sequence"/>
</dbReference>
<feature type="transmembrane region" description="Helical" evidence="3">
    <location>
        <begin position="181"/>
        <end position="203"/>
    </location>
</feature>
<dbReference type="InterPro" id="IPR020846">
    <property type="entry name" value="MFS_dom"/>
</dbReference>
<dbReference type="InterPro" id="IPR011701">
    <property type="entry name" value="MFS"/>
</dbReference>
<dbReference type="Gene3D" id="1.20.1250.20">
    <property type="entry name" value="MFS general substrate transporter like domains"/>
    <property type="match status" value="1"/>
</dbReference>
<keyword evidence="3" id="KW-0472">Membrane</keyword>
<feature type="transmembrane region" description="Helical" evidence="3">
    <location>
        <begin position="124"/>
        <end position="145"/>
    </location>
</feature>
<keyword evidence="6" id="KW-1185">Reference proteome</keyword>
<feature type="region of interest" description="Disordered" evidence="2">
    <location>
        <begin position="1"/>
        <end position="22"/>
    </location>
</feature>
<evidence type="ECO:0000259" key="4">
    <source>
        <dbReference type="PROSITE" id="PS50850"/>
    </source>
</evidence>
<name>A0A0D0B4E2_9AGAM</name>
<feature type="transmembrane region" description="Helical" evidence="3">
    <location>
        <begin position="51"/>
        <end position="73"/>
    </location>
</feature>
<feature type="transmembrane region" description="Helical" evidence="3">
    <location>
        <begin position="289"/>
        <end position="313"/>
    </location>
</feature>
<evidence type="ECO:0000313" key="6">
    <source>
        <dbReference type="Proteomes" id="UP000054485"/>
    </source>
</evidence>
<dbReference type="STRING" id="930992.A0A0D0B4E2"/>
<keyword evidence="3" id="KW-1133">Transmembrane helix</keyword>
<dbReference type="AlphaFoldDB" id="A0A0D0B4E2"/>
<dbReference type="GO" id="GO:0016020">
    <property type="term" value="C:membrane"/>
    <property type="evidence" value="ECO:0007669"/>
    <property type="project" value="UniProtKB-SubCell"/>
</dbReference>
<dbReference type="SUPFAM" id="SSF103473">
    <property type="entry name" value="MFS general substrate transporter"/>
    <property type="match status" value="1"/>
</dbReference>
<gene>
    <name evidence="5" type="ORF">CY34DRAFT_13085</name>
</gene>
<sequence length="496" mass="54176">MTSPVKTNVCSTTIRPTPPSLSTPQTDQIFSKDFRCLPIPRRLRYDPDRPFNFGILLNISFGIGATLVVANLYYCQPILIQLSASFQVTYDEVARISTLVQAGFGIGLLFIAPLGDMLRQRQMILLLIALSTVLTIGLAITNNLLVFEITSFFIGLTSITPQIAVPLAADLAPPSRRGSAISIILSGFLLGILLARVLSGVVANYTSWRVVYCVSIGTQSIVLGGAYMLLPDYPVQDRDLCYFEVFRSMVKYVVTEPLVGQIMVINWASSACYTNWWVTLTFLLGGPPYNYSTMIIGLFGLAGMLGVIVMPFMGRLVDRLVPWWSAIVSTMLLLTFQAIQTGAGGTNVAAVVISCFGLDVFRQTQSVSLSTLLFSLSETARSRLNTLMIISIFLGQITGTSVGTHIFVEYGWRADSALSLAMFVFQLVVFIVRGPHCPGHRWFGYEGGLEFWRKPGQAIANNDPEIAGDSTLAVVTSEKRVLKAKMPNNGSGLAKN</sequence>
<evidence type="ECO:0000256" key="1">
    <source>
        <dbReference type="ARBA" id="ARBA00004141"/>
    </source>
</evidence>
<feature type="transmembrane region" description="Helical" evidence="3">
    <location>
        <begin position="93"/>
        <end position="112"/>
    </location>
</feature>
<dbReference type="PANTHER" id="PTHR42910:SF1">
    <property type="entry name" value="MAJOR FACILITATOR SUPERFAMILY (MFS) PROFILE DOMAIN-CONTAINING PROTEIN"/>
    <property type="match status" value="1"/>
</dbReference>
<feature type="transmembrane region" description="Helical" evidence="3">
    <location>
        <begin position="320"/>
        <end position="339"/>
    </location>
</feature>
<feature type="compositionally biased region" description="Polar residues" evidence="2">
    <location>
        <begin position="1"/>
        <end position="15"/>
    </location>
</feature>
<dbReference type="PROSITE" id="PS50850">
    <property type="entry name" value="MFS"/>
    <property type="match status" value="1"/>
</dbReference>
<dbReference type="Pfam" id="PF07690">
    <property type="entry name" value="MFS_1"/>
    <property type="match status" value="1"/>
</dbReference>
<feature type="transmembrane region" description="Helical" evidence="3">
    <location>
        <begin position="209"/>
        <end position="230"/>
    </location>
</feature>
<dbReference type="EMBL" id="KN835271">
    <property type="protein sequence ID" value="KIK41352.1"/>
    <property type="molecule type" value="Genomic_DNA"/>
</dbReference>
<dbReference type="GO" id="GO:0022857">
    <property type="term" value="F:transmembrane transporter activity"/>
    <property type="evidence" value="ECO:0007669"/>
    <property type="project" value="InterPro"/>
</dbReference>
<dbReference type="InterPro" id="IPR036259">
    <property type="entry name" value="MFS_trans_sf"/>
</dbReference>
<dbReference type="HOGENOM" id="CLU_001265_23_3_1"/>
<accession>A0A0D0B4E2</accession>
<evidence type="ECO:0000256" key="2">
    <source>
        <dbReference type="SAM" id="MobiDB-lite"/>
    </source>
</evidence>
<keyword evidence="3" id="KW-0812">Transmembrane</keyword>
<dbReference type="PANTHER" id="PTHR42910">
    <property type="entry name" value="TRANSPORTER SCO4007-RELATED"/>
    <property type="match status" value="1"/>
</dbReference>
<evidence type="ECO:0000256" key="3">
    <source>
        <dbReference type="SAM" id="Phobius"/>
    </source>
</evidence>
<dbReference type="OrthoDB" id="2105912at2759"/>
<reference evidence="5 6" key="1">
    <citation type="submission" date="2014-04" db="EMBL/GenBank/DDBJ databases">
        <authorList>
            <consortium name="DOE Joint Genome Institute"/>
            <person name="Kuo A."/>
            <person name="Ruytinx J."/>
            <person name="Rineau F."/>
            <person name="Colpaert J."/>
            <person name="Kohler A."/>
            <person name="Nagy L.G."/>
            <person name="Floudas D."/>
            <person name="Copeland A."/>
            <person name="Barry K.W."/>
            <person name="Cichocki N."/>
            <person name="Veneault-Fourrey C."/>
            <person name="LaButti K."/>
            <person name="Lindquist E.A."/>
            <person name="Lipzen A."/>
            <person name="Lundell T."/>
            <person name="Morin E."/>
            <person name="Murat C."/>
            <person name="Sun H."/>
            <person name="Tunlid A."/>
            <person name="Henrissat B."/>
            <person name="Grigoriev I.V."/>
            <person name="Hibbett D.S."/>
            <person name="Martin F."/>
            <person name="Nordberg H.P."/>
            <person name="Cantor M.N."/>
            <person name="Hua S.X."/>
        </authorList>
    </citation>
    <scope>NUCLEOTIDE SEQUENCE [LARGE SCALE GENOMIC DNA]</scope>
    <source>
        <strain evidence="5 6">UH-Slu-Lm8-n1</strain>
    </source>
</reference>
<evidence type="ECO:0000313" key="5">
    <source>
        <dbReference type="EMBL" id="KIK41352.1"/>
    </source>
</evidence>
<feature type="transmembrane region" description="Helical" evidence="3">
    <location>
        <begin position="384"/>
        <end position="408"/>
    </location>
</feature>
<dbReference type="CDD" id="cd17324">
    <property type="entry name" value="MFS_NepI_like"/>
    <property type="match status" value="1"/>
</dbReference>